<feature type="chain" id="PRO_5037094204" evidence="2">
    <location>
        <begin position="24"/>
        <end position="269"/>
    </location>
</feature>
<dbReference type="Proteomes" id="UP000622580">
    <property type="component" value="Unassembled WGS sequence"/>
</dbReference>
<organism evidence="3 4">
    <name type="scientific">Phenylobacterium glaciei</name>
    <dbReference type="NCBI Taxonomy" id="2803784"/>
    <lineage>
        <taxon>Bacteria</taxon>
        <taxon>Pseudomonadati</taxon>
        <taxon>Pseudomonadota</taxon>
        <taxon>Alphaproteobacteria</taxon>
        <taxon>Caulobacterales</taxon>
        <taxon>Caulobacteraceae</taxon>
        <taxon>Phenylobacterium</taxon>
    </lineage>
</organism>
<evidence type="ECO:0000256" key="2">
    <source>
        <dbReference type="SAM" id="SignalP"/>
    </source>
</evidence>
<comment type="caution">
    <text evidence="3">The sequence shown here is derived from an EMBL/GenBank/DDBJ whole genome shotgun (WGS) entry which is preliminary data.</text>
</comment>
<protein>
    <submittedName>
        <fullName evidence="3">Uncharacterized protein</fullName>
    </submittedName>
</protein>
<evidence type="ECO:0000313" key="3">
    <source>
        <dbReference type="EMBL" id="MBR7618163.1"/>
    </source>
</evidence>
<feature type="signal peptide" evidence="2">
    <location>
        <begin position="1"/>
        <end position="23"/>
    </location>
</feature>
<evidence type="ECO:0000313" key="4">
    <source>
        <dbReference type="Proteomes" id="UP000622580"/>
    </source>
</evidence>
<name>A0A941CZI8_9CAUL</name>
<accession>A0A941CZI8</accession>
<evidence type="ECO:0000256" key="1">
    <source>
        <dbReference type="SAM" id="MobiDB-lite"/>
    </source>
</evidence>
<reference evidence="3" key="1">
    <citation type="submission" date="2021-04" db="EMBL/GenBank/DDBJ databases">
        <title>Draft genome assembly of strain Phenylobacterium sp. 20VBR1 using MiniION and Illumina platforms.</title>
        <authorList>
            <person name="Thomas F.A."/>
            <person name="Krishnan K.P."/>
            <person name="Sinha R.K."/>
        </authorList>
    </citation>
    <scope>NUCLEOTIDE SEQUENCE</scope>
    <source>
        <strain evidence="3">20VBR1</strain>
    </source>
</reference>
<feature type="region of interest" description="Disordered" evidence="1">
    <location>
        <begin position="38"/>
        <end position="66"/>
    </location>
</feature>
<keyword evidence="4" id="KW-1185">Reference proteome</keyword>
<gene>
    <name evidence="3" type="ORF">JKL49_02080</name>
</gene>
<keyword evidence="2" id="KW-0732">Signal</keyword>
<dbReference type="EMBL" id="JAGSGD010000001">
    <property type="protein sequence ID" value="MBR7618163.1"/>
    <property type="molecule type" value="Genomic_DNA"/>
</dbReference>
<sequence length="269" mass="28107">MSRVWRVAAAFAGLILAAPPSLAAAQDVDPIGALLEQSQPPATQAPDGPVTAPPVQPPTLEAPTPAQAPIYNAPVATAPPVSTSPPPAAYIPPPVYNRPAAVQAPLPYVNTPPVYTPPPYVPPAPRRQLTAPVHIDETGKTPEGPPTATDLNFEARMRSSFNSAQGMQGPLDGAWSLKAGGTELYDLQLVDTGSGSLEGAWRDPRRRGAVDASGFIDVISRVGGQLTIRITPRPGADPSIILLSADGNGGWSGELNERGEHRSVTLRRN</sequence>
<proteinExistence type="predicted"/>
<dbReference type="RefSeq" id="WP_215337993.1">
    <property type="nucleotide sequence ID" value="NZ_JAGSGD010000001.1"/>
</dbReference>
<dbReference type="AlphaFoldDB" id="A0A941CZI8"/>